<dbReference type="PROSITE" id="PS50943">
    <property type="entry name" value="HTH_CROC1"/>
    <property type="match status" value="1"/>
</dbReference>
<evidence type="ECO:0000313" key="7">
    <source>
        <dbReference type="Proteomes" id="UP000315252"/>
    </source>
</evidence>
<comment type="similarity">
    <text evidence="1">Belongs to the short-chain fatty acyl-CoA assimilation regulator (ScfR) family.</text>
</comment>
<dbReference type="AlphaFoldDB" id="A0A545TAU8"/>
<comment type="caution">
    <text evidence="6">The sequence shown here is derived from an EMBL/GenBank/DDBJ whole genome shotgun (WGS) entry which is preliminary data.</text>
</comment>
<dbReference type="InterPro" id="IPR018653">
    <property type="entry name" value="ScfR_C"/>
</dbReference>
<dbReference type="GO" id="GO:0003677">
    <property type="term" value="F:DNA binding"/>
    <property type="evidence" value="ECO:0007669"/>
    <property type="project" value="UniProtKB-KW"/>
</dbReference>
<dbReference type="OrthoDB" id="1123084at2"/>
<dbReference type="PANTHER" id="PTHR46797:SF23">
    <property type="entry name" value="HTH-TYPE TRANSCRIPTIONAL REGULATOR SUTR"/>
    <property type="match status" value="1"/>
</dbReference>
<evidence type="ECO:0000313" key="6">
    <source>
        <dbReference type="EMBL" id="TQV74339.1"/>
    </source>
</evidence>
<name>A0A545TAU8_9PROT</name>
<evidence type="ECO:0000256" key="3">
    <source>
        <dbReference type="ARBA" id="ARBA00023125"/>
    </source>
</evidence>
<dbReference type="InterPro" id="IPR010359">
    <property type="entry name" value="IrrE_HExxH"/>
</dbReference>
<dbReference type="GO" id="GO:0005829">
    <property type="term" value="C:cytosol"/>
    <property type="evidence" value="ECO:0007669"/>
    <property type="project" value="TreeGrafter"/>
</dbReference>
<dbReference type="EMBL" id="VHSH01000010">
    <property type="protein sequence ID" value="TQV74339.1"/>
    <property type="molecule type" value="Genomic_DNA"/>
</dbReference>
<keyword evidence="2" id="KW-0805">Transcription regulation</keyword>
<proteinExistence type="inferred from homology"/>
<protein>
    <submittedName>
        <fullName evidence="6">ImmA/IrrE family metallo-endopeptidase</fullName>
    </submittedName>
</protein>
<dbReference type="Pfam" id="PF06114">
    <property type="entry name" value="Peptidase_M78"/>
    <property type="match status" value="1"/>
</dbReference>
<dbReference type="Proteomes" id="UP000315252">
    <property type="component" value="Unassembled WGS sequence"/>
</dbReference>
<organism evidence="6 7">
    <name type="scientific">Denitrobaculum tricleocarpae</name>
    <dbReference type="NCBI Taxonomy" id="2591009"/>
    <lineage>
        <taxon>Bacteria</taxon>
        <taxon>Pseudomonadati</taxon>
        <taxon>Pseudomonadota</taxon>
        <taxon>Alphaproteobacteria</taxon>
        <taxon>Rhodospirillales</taxon>
        <taxon>Rhodospirillaceae</taxon>
        <taxon>Denitrobaculum</taxon>
    </lineage>
</organism>
<dbReference type="PANTHER" id="PTHR46797">
    <property type="entry name" value="HTH-TYPE TRANSCRIPTIONAL REGULATOR"/>
    <property type="match status" value="1"/>
</dbReference>
<dbReference type="InterPro" id="IPR026281">
    <property type="entry name" value="HTH_RamB"/>
</dbReference>
<dbReference type="SUPFAM" id="SSF47413">
    <property type="entry name" value="lambda repressor-like DNA-binding domains"/>
    <property type="match status" value="1"/>
</dbReference>
<dbReference type="InterPro" id="IPR010982">
    <property type="entry name" value="Lambda_DNA-bd_dom_sf"/>
</dbReference>
<dbReference type="CDD" id="cd00093">
    <property type="entry name" value="HTH_XRE"/>
    <property type="match status" value="1"/>
</dbReference>
<keyword evidence="4" id="KW-0804">Transcription</keyword>
<dbReference type="GO" id="GO:0003700">
    <property type="term" value="F:DNA-binding transcription factor activity"/>
    <property type="evidence" value="ECO:0007669"/>
    <property type="project" value="TreeGrafter"/>
</dbReference>
<dbReference type="Pfam" id="PF09856">
    <property type="entry name" value="ScfRs"/>
    <property type="match status" value="1"/>
</dbReference>
<accession>A0A545TAU8</accession>
<evidence type="ECO:0000259" key="5">
    <source>
        <dbReference type="PROSITE" id="PS50943"/>
    </source>
</evidence>
<dbReference type="Pfam" id="PF01381">
    <property type="entry name" value="HTH_3"/>
    <property type="match status" value="1"/>
</dbReference>
<dbReference type="PIRSF" id="PIRSF019251">
    <property type="entry name" value="Rv0465c"/>
    <property type="match status" value="1"/>
</dbReference>
<reference evidence="6 7" key="1">
    <citation type="submission" date="2019-06" db="EMBL/GenBank/DDBJ databases">
        <title>Whole genome sequence for Rhodospirillaceae sp. R148.</title>
        <authorList>
            <person name="Wang G."/>
        </authorList>
    </citation>
    <scope>NUCLEOTIDE SEQUENCE [LARGE SCALE GENOMIC DNA]</scope>
    <source>
        <strain evidence="6 7">R148</strain>
    </source>
</reference>
<gene>
    <name evidence="6" type="ORF">FKG95_23935</name>
</gene>
<evidence type="ECO:0000256" key="2">
    <source>
        <dbReference type="ARBA" id="ARBA00023015"/>
    </source>
</evidence>
<sequence>MKKTFVGRQLRKLRHTRNETQTDVAKTLGVTPAYINMLENNQRSLSVKMLMALSDAYDLDWKEWVRDDSPNLLADLRNVMQDPIFGSEPADLQELRAAVEHSPRLVSAFVQLFKTHRTTVEKVMRQGEAQNRSDLVAMSPEATLHDFFRNHSNYFHTLEEAAERLRREEPCEPHDVYVTLKTRLKRKHGISIQTKSVETLNQTLRIHDEENALLVLSEALDHQNRVFQLIHVIGLLEMDHLLEDLTVGSGIRSETGIARCRVELANYFAAAYLMPYGPFLEKAENTRYDVDRIAAAFGVSFEQVCHRLTTLQRPGATGVPLFFLRIDKAGNVTKRFNATSFNLAEYGGACPVWNIHTAFRTPGVVLPQFVELPGGEKYFTISRTIDRPVYSRETQNHRLAVALGCEFQYADRIGYASSFNLRDPNLMHPIGINCHLCPRKACSQRAHHPIFVELHIDPNRRGNTRYES</sequence>
<dbReference type="InterPro" id="IPR050807">
    <property type="entry name" value="TransReg_Diox_bact_type"/>
</dbReference>
<keyword evidence="3" id="KW-0238">DNA-binding</keyword>
<keyword evidence="7" id="KW-1185">Reference proteome</keyword>
<evidence type="ECO:0000256" key="1">
    <source>
        <dbReference type="ARBA" id="ARBA00007227"/>
    </source>
</evidence>
<evidence type="ECO:0000256" key="4">
    <source>
        <dbReference type="ARBA" id="ARBA00023163"/>
    </source>
</evidence>
<feature type="domain" description="HTH cro/C1-type" evidence="5">
    <location>
        <begin position="10"/>
        <end position="64"/>
    </location>
</feature>
<dbReference type="InterPro" id="IPR001387">
    <property type="entry name" value="Cro/C1-type_HTH"/>
</dbReference>
<dbReference type="Gene3D" id="1.10.260.40">
    <property type="entry name" value="lambda repressor-like DNA-binding domains"/>
    <property type="match status" value="1"/>
</dbReference>
<dbReference type="RefSeq" id="WP_142898969.1">
    <property type="nucleotide sequence ID" value="NZ_ML660061.1"/>
</dbReference>
<dbReference type="SMART" id="SM00530">
    <property type="entry name" value="HTH_XRE"/>
    <property type="match status" value="1"/>
</dbReference>